<accession>A0A964BQV6</accession>
<dbReference type="AlphaFoldDB" id="A0A964BQV6"/>
<evidence type="ECO:0000313" key="3">
    <source>
        <dbReference type="Proteomes" id="UP000729733"/>
    </source>
</evidence>
<feature type="region of interest" description="Disordered" evidence="1">
    <location>
        <begin position="1"/>
        <end position="61"/>
    </location>
</feature>
<evidence type="ECO:0000313" key="2">
    <source>
        <dbReference type="EMBL" id="MCC0177534.1"/>
    </source>
</evidence>
<protein>
    <submittedName>
        <fullName evidence="2">Uncharacterized protein</fullName>
    </submittedName>
</protein>
<organism evidence="2 3">
    <name type="scientific">Waterburya agarophytonicola KI4</name>
    <dbReference type="NCBI Taxonomy" id="2874699"/>
    <lineage>
        <taxon>Bacteria</taxon>
        <taxon>Bacillati</taxon>
        <taxon>Cyanobacteriota</taxon>
        <taxon>Cyanophyceae</taxon>
        <taxon>Pleurocapsales</taxon>
        <taxon>Hyellaceae</taxon>
        <taxon>Waterburya</taxon>
        <taxon>Waterburya agarophytonicola</taxon>
    </lineage>
</organism>
<comment type="caution">
    <text evidence="2">The sequence shown here is derived from an EMBL/GenBank/DDBJ whole genome shotgun (WGS) entry which is preliminary data.</text>
</comment>
<keyword evidence="3" id="KW-1185">Reference proteome</keyword>
<dbReference type="EMBL" id="JADWDC010000024">
    <property type="protein sequence ID" value="MCC0177534.1"/>
    <property type="molecule type" value="Genomic_DNA"/>
</dbReference>
<gene>
    <name evidence="2" type="ORF">I4641_11145</name>
</gene>
<reference evidence="2" key="1">
    <citation type="journal article" date="2021" name="Antonie Van Leeuwenhoek">
        <title>Draft genome and description of Waterburya agarophytonicola gen. nov. sp. nov. (Pleurocapsales, Cyanobacteria): a seaweed symbiont.</title>
        <authorList>
            <person name="Bonthond G."/>
            <person name="Shalygin S."/>
            <person name="Bayer T."/>
            <person name="Weinberger F."/>
        </authorList>
    </citation>
    <scope>NUCLEOTIDE SEQUENCE</scope>
    <source>
        <strain evidence="2">KI4</strain>
    </source>
</reference>
<feature type="compositionally biased region" description="Basic and acidic residues" evidence="1">
    <location>
        <begin position="48"/>
        <end position="61"/>
    </location>
</feature>
<name>A0A964BQV6_9CYAN</name>
<sequence>MDRVSNPYMTNQDWIDRGKNDAWAGKPKQVPEHDPQAASMYDLGYCEGETRRSPTRPKAKE</sequence>
<proteinExistence type="predicted"/>
<dbReference type="Proteomes" id="UP000729733">
    <property type="component" value="Unassembled WGS sequence"/>
</dbReference>
<evidence type="ECO:0000256" key="1">
    <source>
        <dbReference type="SAM" id="MobiDB-lite"/>
    </source>
</evidence>